<dbReference type="AlphaFoldDB" id="A0A4Y2F7U6"/>
<accession>A0A4Y2F7U6</accession>
<keyword evidence="2" id="KW-1185">Reference proteome</keyword>
<protein>
    <submittedName>
        <fullName evidence="1">Uncharacterized protein</fullName>
    </submittedName>
</protein>
<evidence type="ECO:0000313" key="2">
    <source>
        <dbReference type="Proteomes" id="UP000499080"/>
    </source>
</evidence>
<reference evidence="1 2" key="1">
    <citation type="journal article" date="2019" name="Sci. Rep.">
        <title>Orb-weaving spider Araneus ventricosus genome elucidates the spidroin gene catalogue.</title>
        <authorList>
            <person name="Kono N."/>
            <person name="Nakamura H."/>
            <person name="Ohtoshi R."/>
            <person name="Moran D.A.P."/>
            <person name="Shinohara A."/>
            <person name="Yoshida Y."/>
            <person name="Fujiwara M."/>
            <person name="Mori M."/>
            <person name="Tomita M."/>
            <person name="Arakawa K."/>
        </authorList>
    </citation>
    <scope>NUCLEOTIDE SEQUENCE [LARGE SCALE GENOMIC DNA]</scope>
</reference>
<evidence type="ECO:0000313" key="1">
    <source>
        <dbReference type="EMBL" id="GBM36449.1"/>
    </source>
</evidence>
<proteinExistence type="predicted"/>
<name>A0A4Y2F7U6_ARAVE</name>
<dbReference type="EMBL" id="BGPR01000811">
    <property type="protein sequence ID" value="GBM36449.1"/>
    <property type="molecule type" value="Genomic_DNA"/>
</dbReference>
<comment type="caution">
    <text evidence="1">The sequence shown here is derived from an EMBL/GenBank/DDBJ whole genome shotgun (WGS) entry which is preliminary data.</text>
</comment>
<organism evidence="1 2">
    <name type="scientific">Araneus ventricosus</name>
    <name type="common">Orbweaver spider</name>
    <name type="synonym">Epeira ventricosa</name>
    <dbReference type="NCBI Taxonomy" id="182803"/>
    <lineage>
        <taxon>Eukaryota</taxon>
        <taxon>Metazoa</taxon>
        <taxon>Ecdysozoa</taxon>
        <taxon>Arthropoda</taxon>
        <taxon>Chelicerata</taxon>
        <taxon>Arachnida</taxon>
        <taxon>Araneae</taxon>
        <taxon>Araneomorphae</taxon>
        <taxon>Entelegynae</taxon>
        <taxon>Araneoidea</taxon>
        <taxon>Araneidae</taxon>
        <taxon>Araneus</taxon>
    </lineage>
</organism>
<dbReference type="Proteomes" id="UP000499080">
    <property type="component" value="Unassembled WGS sequence"/>
</dbReference>
<sequence>MTRTTSELSLPLHTSAPQQQKDFWTSTYYLTLNRTTYTDLHWERVSNLQPSGSQVESLSIHHLNLHGRIGRKSAVCHGAKILHLEYFNKEIERRIQGTPIQNWPGVKSGEREHVIKFNLTKNMRVQLLNDTLSGQYAATLLEIGKGRFKTDSNGKDITECLWVDMLVDSEKITPSPVTFLNSLGLQNVFSQADIESRCARYASRLMRNLDVERLGDST</sequence>
<gene>
    <name evidence="1" type="ORF">AVEN_234829_1</name>
</gene>